<dbReference type="Proteomes" id="UP000186922">
    <property type="component" value="Unassembled WGS sequence"/>
</dbReference>
<dbReference type="AlphaFoldDB" id="A0A1D1UL34"/>
<feature type="compositionally biased region" description="Polar residues" evidence="1">
    <location>
        <begin position="43"/>
        <end position="60"/>
    </location>
</feature>
<evidence type="ECO:0000256" key="1">
    <source>
        <dbReference type="SAM" id="MobiDB-lite"/>
    </source>
</evidence>
<reference evidence="2 3" key="1">
    <citation type="journal article" date="2016" name="Nat. Commun.">
        <title>Extremotolerant tardigrade genome and improved radiotolerance of human cultured cells by tardigrade-unique protein.</title>
        <authorList>
            <person name="Hashimoto T."/>
            <person name="Horikawa D.D."/>
            <person name="Saito Y."/>
            <person name="Kuwahara H."/>
            <person name="Kozuka-Hata H."/>
            <person name="Shin-I T."/>
            <person name="Minakuchi Y."/>
            <person name="Ohishi K."/>
            <person name="Motoyama A."/>
            <person name="Aizu T."/>
            <person name="Enomoto A."/>
            <person name="Kondo K."/>
            <person name="Tanaka S."/>
            <person name="Hara Y."/>
            <person name="Koshikawa S."/>
            <person name="Sagara H."/>
            <person name="Miura T."/>
            <person name="Yokobori S."/>
            <person name="Miyagawa K."/>
            <person name="Suzuki Y."/>
            <person name="Kubo T."/>
            <person name="Oyama M."/>
            <person name="Kohara Y."/>
            <person name="Fujiyama A."/>
            <person name="Arakawa K."/>
            <person name="Katayama T."/>
            <person name="Toyoda A."/>
            <person name="Kunieda T."/>
        </authorList>
    </citation>
    <scope>NUCLEOTIDE SEQUENCE [LARGE SCALE GENOMIC DNA]</scope>
    <source>
        <strain evidence="2 3">YOKOZUNA-1</strain>
    </source>
</reference>
<feature type="region of interest" description="Disordered" evidence="1">
    <location>
        <begin position="1"/>
        <end position="128"/>
    </location>
</feature>
<feature type="compositionally biased region" description="Polar residues" evidence="1">
    <location>
        <begin position="1"/>
        <end position="35"/>
    </location>
</feature>
<evidence type="ECO:0000313" key="3">
    <source>
        <dbReference type="Proteomes" id="UP000186922"/>
    </source>
</evidence>
<evidence type="ECO:0000313" key="2">
    <source>
        <dbReference type="EMBL" id="GAU89240.1"/>
    </source>
</evidence>
<proteinExistence type="predicted"/>
<comment type="caution">
    <text evidence="2">The sequence shown here is derived from an EMBL/GenBank/DDBJ whole genome shotgun (WGS) entry which is preliminary data.</text>
</comment>
<dbReference type="EMBL" id="BDGG01000001">
    <property type="protein sequence ID" value="GAU89240.1"/>
    <property type="molecule type" value="Genomic_DNA"/>
</dbReference>
<sequence length="207" mass="24154">MYNNQGPQYDRNNYNQYSQDSHGRNSHSAQYSGQDYSRDGNHHYSQFNRNDGRNNSSDYSRNPGGYDPRLDRQSHSRHHEFNSSDRYGATHGPNRDHEYNRGGYENNRGYNDSNNGRNTYGDRGNYGQNIDNRLDNMNQQFRNMDVNGRDRDYGQRTGGAQFYDYVNGAPADRQHQHYQQGGRDVTYDSAHAQGRNYEATVLTHFRL</sequence>
<accession>A0A1D1UL34</accession>
<protein>
    <submittedName>
        <fullName evidence="2">Uncharacterized protein</fullName>
    </submittedName>
</protein>
<organism evidence="2 3">
    <name type="scientific">Ramazzottius varieornatus</name>
    <name type="common">Water bear</name>
    <name type="synonym">Tardigrade</name>
    <dbReference type="NCBI Taxonomy" id="947166"/>
    <lineage>
        <taxon>Eukaryota</taxon>
        <taxon>Metazoa</taxon>
        <taxon>Ecdysozoa</taxon>
        <taxon>Tardigrada</taxon>
        <taxon>Eutardigrada</taxon>
        <taxon>Parachela</taxon>
        <taxon>Hypsibioidea</taxon>
        <taxon>Ramazzottiidae</taxon>
        <taxon>Ramazzottius</taxon>
    </lineage>
</organism>
<gene>
    <name evidence="2" type="primary">RvY_01813</name>
    <name evidence="2" type="synonym">RvY_01813.1</name>
    <name evidence="2" type="ORF">RvY_01813-1</name>
</gene>
<name>A0A1D1UL34_RAMVA</name>
<feature type="compositionally biased region" description="Basic and acidic residues" evidence="1">
    <location>
        <begin position="68"/>
        <end position="83"/>
    </location>
</feature>
<keyword evidence="3" id="KW-1185">Reference proteome</keyword>
<feature type="compositionally biased region" description="Low complexity" evidence="1">
    <location>
        <begin position="101"/>
        <end position="111"/>
    </location>
</feature>